<protein>
    <recommendedName>
        <fullName evidence="2">DUF7495 domain-containing protein</fullName>
    </recommendedName>
</protein>
<accession>K0TR39</accession>
<evidence type="ECO:0000259" key="2">
    <source>
        <dbReference type="Pfam" id="PF24325"/>
    </source>
</evidence>
<proteinExistence type="predicted"/>
<name>K0TR39_THAOC</name>
<reference evidence="3 4" key="1">
    <citation type="journal article" date="2012" name="Genome Biol.">
        <title>Genome and low-iron response of an oceanic diatom adapted to chronic iron limitation.</title>
        <authorList>
            <person name="Lommer M."/>
            <person name="Specht M."/>
            <person name="Roy A.S."/>
            <person name="Kraemer L."/>
            <person name="Andreson R."/>
            <person name="Gutowska M.A."/>
            <person name="Wolf J."/>
            <person name="Bergner S.V."/>
            <person name="Schilhabel M.B."/>
            <person name="Klostermeier U.C."/>
            <person name="Beiko R.G."/>
            <person name="Rosenstiel P."/>
            <person name="Hippler M."/>
            <person name="Laroche J."/>
        </authorList>
    </citation>
    <scope>NUCLEOTIDE SEQUENCE [LARGE SCALE GENOMIC DNA]</scope>
    <source>
        <strain evidence="3 4">CCMP1005</strain>
    </source>
</reference>
<sequence>MWFTTDEGWGDDSKTSWQDAKSVRRGEGTLHLCPKIAYCPNGPRDSKPLYLQKDGFGGVQWAPIANEQGNSWVMVGNFGGMTCQTYTQINSREPTWGLDGTSSQLKQNILCCEKSEDSPTTIESEQGSAPSSESKAVEPTSEDDIVGSIKMTFDPIWFNAEKGGWKGGSYEDAKVFCQQFAGSHGKVMELCPYVSNALEEEGSSCPSLLTNCHRVQAAYCPEGPSKPVLNGHEADFEDEGEQWAPVFGSNVWILISRKNDNSATTCLSHSQLNGSKPEWGLDASRKDNKLHVMCCSPLQ</sequence>
<organism evidence="3 4">
    <name type="scientific">Thalassiosira oceanica</name>
    <name type="common">Marine diatom</name>
    <dbReference type="NCBI Taxonomy" id="159749"/>
    <lineage>
        <taxon>Eukaryota</taxon>
        <taxon>Sar</taxon>
        <taxon>Stramenopiles</taxon>
        <taxon>Ochrophyta</taxon>
        <taxon>Bacillariophyta</taxon>
        <taxon>Coscinodiscophyceae</taxon>
        <taxon>Thalassiosirophycidae</taxon>
        <taxon>Thalassiosirales</taxon>
        <taxon>Thalassiosiraceae</taxon>
        <taxon>Thalassiosira</taxon>
    </lineage>
</organism>
<evidence type="ECO:0000256" key="1">
    <source>
        <dbReference type="SAM" id="MobiDB-lite"/>
    </source>
</evidence>
<feature type="region of interest" description="Disordered" evidence="1">
    <location>
        <begin position="119"/>
        <end position="141"/>
    </location>
</feature>
<dbReference type="InterPro" id="IPR055918">
    <property type="entry name" value="DUF7495"/>
</dbReference>
<feature type="compositionally biased region" description="Polar residues" evidence="1">
    <location>
        <begin position="119"/>
        <end position="134"/>
    </location>
</feature>
<comment type="caution">
    <text evidence="3">The sequence shown here is derived from an EMBL/GenBank/DDBJ whole genome shotgun (WGS) entry which is preliminary data.</text>
</comment>
<dbReference type="EMBL" id="AGNL01001276">
    <property type="protein sequence ID" value="EJK77127.1"/>
    <property type="molecule type" value="Genomic_DNA"/>
</dbReference>
<dbReference type="Pfam" id="PF24325">
    <property type="entry name" value="DUF7495"/>
    <property type="match status" value="2"/>
</dbReference>
<dbReference type="AlphaFoldDB" id="K0TR39"/>
<evidence type="ECO:0000313" key="3">
    <source>
        <dbReference type="EMBL" id="EJK77127.1"/>
    </source>
</evidence>
<evidence type="ECO:0000313" key="4">
    <source>
        <dbReference type="Proteomes" id="UP000266841"/>
    </source>
</evidence>
<keyword evidence="4" id="KW-1185">Reference proteome</keyword>
<feature type="domain" description="DUF7495" evidence="2">
    <location>
        <begin position="217"/>
        <end position="296"/>
    </location>
</feature>
<gene>
    <name evidence="3" type="ORF">THAOC_01060</name>
</gene>
<dbReference type="Proteomes" id="UP000266841">
    <property type="component" value="Unassembled WGS sequence"/>
</dbReference>
<feature type="domain" description="DUF7495" evidence="2">
    <location>
        <begin position="2"/>
        <end position="113"/>
    </location>
</feature>